<dbReference type="RefSeq" id="WP_050663165.1">
    <property type="nucleotide sequence ID" value="NZ_CP118494.1"/>
</dbReference>
<proteinExistence type="predicted"/>
<dbReference type="PANTHER" id="PTHR12049:SF7">
    <property type="entry name" value="PROTEIN ARGININE METHYLTRANSFERASE NDUFAF7, MITOCHONDRIAL"/>
    <property type="match status" value="1"/>
</dbReference>
<evidence type="ECO:0000313" key="3">
    <source>
        <dbReference type="EMBL" id="KNX41164.1"/>
    </source>
</evidence>
<organism evidence="3 4">
    <name type="scientific">Roseovarius tolerans</name>
    <dbReference type="NCBI Taxonomy" id="74031"/>
    <lineage>
        <taxon>Bacteria</taxon>
        <taxon>Pseudomonadati</taxon>
        <taxon>Pseudomonadota</taxon>
        <taxon>Alphaproteobacteria</taxon>
        <taxon>Rhodobacterales</taxon>
        <taxon>Roseobacteraceae</taxon>
        <taxon>Roseovarius</taxon>
    </lineage>
</organism>
<evidence type="ECO:0000256" key="1">
    <source>
        <dbReference type="ARBA" id="ARBA00022603"/>
    </source>
</evidence>
<accession>A0A0L6CTR4</accession>
<evidence type="ECO:0000313" key="4">
    <source>
        <dbReference type="Proteomes" id="UP000037046"/>
    </source>
</evidence>
<dbReference type="InterPro" id="IPR003788">
    <property type="entry name" value="NDUFAF7"/>
</dbReference>
<reference evidence="4" key="1">
    <citation type="submission" date="2015-07" db="EMBL/GenBank/DDBJ databases">
        <title>Draft Genome Sequence of Roseovarius tolerans EL-164, a producer of N-Acylated Alanine Methyl Esters (NAMEs).</title>
        <authorList>
            <person name="Voget S."/>
            <person name="Bruns H."/>
            <person name="Wagner-Doebler I."/>
            <person name="Schulz S."/>
            <person name="Daniel R."/>
        </authorList>
    </citation>
    <scope>NUCLEOTIDE SEQUENCE [LARGE SCALE GENOMIC DNA]</scope>
    <source>
        <strain evidence="4">EL-164</strain>
    </source>
</reference>
<dbReference type="SUPFAM" id="SSF53335">
    <property type="entry name" value="S-adenosyl-L-methionine-dependent methyltransferases"/>
    <property type="match status" value="1"/>
</dbReference>
<keyword evidence="2" id="KW-0808">Transferase</keyword>
<dbReference type="PANTHER" id="PTHR12049">
    <property type="entry name" value="PROTEIN ARGININE METHYLTRANSFERASE NDUFAF7, MITOCHONDRIAL"/>
    <property type="match status" value="1"/>
</dbReference>
<dbReference type="GO" id="GO:0032259">
    <property type="term" value="P:methylation"/>
    <property type="evidence" value="ECO:0007669"/>
    <property type="project" value="UniProtKB-KW"/>
</dbReference>
<comment type="caution">
    <text evidence="3">The sequence shown here is derived from an EMBL/GenBank/DDBJ whole genome shotgun (WGS) entry which is preliminary data.</text>
</comment>
<gene>
    <name evidence="3" type="ORF">ROTO_22810</name>
</gene>
<dbReference type="AlphaFoldDB" id="A0A0L6CTR4"/>
<keyword evidence="4" id="KW-1185">Reference proteome</keyword>
<dbReference type="Pfam" id="PF02636">
    <property type="entry name" value="Methyltransf_28"/>
    <property type="match status" value="1"/>
</dbReference>
<dbReference type="PATRIC" id="fig|74031.6.peg.2329"/>
<dbReference type="InterPro" id="IPR038375">
    <property type="entry name" value="NDUFAF7_sf"/>
</dbReference>
<protein>
    <recommendedName>
        <fullName evidence="5">SAM-dependent methyltransferase, MidA family</fullName>
    </recommendedName>
</protein>
<dbReference type="GO" id="GO:0035243">
    <property type="term" value="F:protein-arginine omega-N symmetric methyltransferase activity"/>
    <property type="evidence" value="ECO:0007669"/>
    <property type="project" value="TreeGrafter"/>
</dbReference>
<name>A0A0L6CTR4_9RHOB</name>
<dbReference type="Proteomes" id="UP000037046">
    <property type="component" value="Unassembled WGS sequence"/>
</dbReference>
<sequence length="353" mass="38004">MTALGRHITARITATGPITLADYMATCLMHPEMGYYATRDPLGAAGDFTTAPEISQMFGELLGLCLAQTWLDQGRPAPFALAELGPGRGTLMADILRATKGVPGFHAGAQVHLLETSPTLREKQAESIHHESVTWHERVEDLPDLPLFLVANEFFDALPIRQFQRQGAAWHERVVWLREGALTFGLGGPVTPPDLAHRLADTQDGDIVETCAPGRATAQEIGTRIEARGGAALIVDYGDWRSLGDTFQAVQDHAPTDPLAAPGEADLTAHVDFEALAGAAPCAHARLIPQGTLLFRLGIEPRKEALARNLSGTARDSHLAAFQRLTGPEEMGRLFKVLALHPKALPPPPGFDP</sequence>
<dbReference type="Gene3D" id="3.40.50.12710">
    <property type="match status" value="1"/>
</dbReference>
<dbReference type="EMBL" id="LGVV01000030">
    <property type="protein sequence ID" value="KNX41164.1"/>
    <property type="molecule type" value="Genomic_DNA"/>
</dbReference>
<dbReference type="STRING" id="74031.SAMN04488077_10529"/>
<evidence type="ECO:0000256" key="2">
    <source>
        <dbReference type="ARBA" id="ARBA00022679"/>
    </source>
</evidence>
<keyword evidence="1" id="KW-0489">Methyltransferase</keyword>
<dbReference type="InterPro" id="IPR029063">
    <property type="entry name" value="SAM-dependent_MTases_sf"/>
</dbReference>
<evidence type="ECO:0008006" key="5">
    <source>
        <dbReference type="Google" id="ProtNLM"/>
    </source>
</evidence>